<dbReference type="Pfam" id="PF00024">
    <property type="entry name" value="PAN_1"/>
    <property type="match status" value="1"/>
</dbReference>
<protein>
    <recommendedName>
        <fullName evidence="2">C-type lectin domain-containing protein</fullName>
    </recommendedName>
</protein>
<dbReference type="EMBL" id="JAZGQO010000010">
    <property type="protein sequence ID" value="KAK6177468.1"/>
    <property type="molecule type" value="Genomic_DNA"/>
</dbReference>
<evidence type="ECO:0000313" key="4">
    <source>
        <dbReference type="Proteomes" id="UP001347796"/>
    </source>
</evidence>
<dbReference type="PANTHER" id="PTHR22801:SF63">
    <property type="entry name" value="C-TYPE LECTIN DOMAIN-CONTAINING PROTEIN"/>
    <property type="match status" value="1"/>
</dbReference>
<feature type="domain" description="C-type lectin" evidence="2">
    <location>
        <begin position="79"/>
        <end position="192"/>
    </location>
</feature>
<evidence type="ECO:0000313" key="3">
    <source>
        <dbReference type="EMBL" id="KAK6177468.1"/>
    </source>
</evidence>
<dbReference type="InterPro" id="IPR016187">
    <property type="entry name" value="CTDL_fold"/>
</dbReference>
<dbReference type="InterPro" id="IPR016186">
    <property type="entry name" value="C-type_lectin-like/link_sf"/>
</dbReference>
<keyword evidence="4" id="KW-1185">Reference proteome</keyword>
<comment type="caution">
    <text evidence="3">The sequence shown here is derived from an EMBL/GenBank/DDBJ whole genome shotgun (WGS) entry which is preliminary data.</text>
</comment>
<dbReference type="InterPro" id="IPR003609">
    <property type="entry name" value="Pan_app"/>
</dbReference>
<accession>A0AAN8JK61</accession>
<dbReference type="InterPro" id="IPR018378">
    <property type="entry name" value="C-type_lectin_CS"/>
</dbReference>
<keyword evidence="1" id="KW-1015">Disulfide bond</keyword>
<dbReference type="PROSITE" id="PS00615">
    <property type="entry name" value="C_TYPE_LECTIN_1"/>
    <property type="match status" value="1"/>
</dbReference>
<dbReference type="PANTHER" id="PTHR22801">
    <property type="entry name" value="LITHOSTATHINE"/>
    <property type="match status" value="1"/>
</dbReference>
<name>A0AAN8JK61_PATCE</name>
<gene>
    <name evidence="3" type="ORF">SNE40_015562</name>
</gene>
<dbReference type="Gene3D" id="3.10.100.10">
    <property type="entry name" value="Mannose-Binding Protein A, subunit A"/>
    <property type="match status" value="1"/>
</dbReference>
<dbReference type="PROSITE" id="PS50041">
    <property type="entry name" value="C_TYPE_LECTIN_2"/>
    <property type="match status" value="1"/>
</dbReference>
<evidence type="ECO:0000259" key="2">
    <source>
        <dbReference type="PROSITE" id="PS50041"/>
    </source>
</evidence>
<dbReference type="Proteomes" id="UP001347796">
    <property type="component" value="Unassembled WGS sequence"/>
</dbReference>
<dbReference type="Pfam" id="PF00059">
    <property type="entry name" value="Lectin_C"/>
    <property type="match status" value="1"/>
</dbReference>
<evidence type="ECO:0000256" key="1">
    <source>
        <dbReference type="ARBA" id="ARBA00023157"/>
    </source>
</evidence>
<dbReference type="InterPro" id="IPR001304">
    <property type="entry name" value="C-type_lectin-like"/>
</dbReference>
<reference evidence="3 4" key="1">
    <citation type="submission" date="2024-01" db="EMBL/GenBank/DDBJ databases">
        <title>The genome of the rayed Mediterranean limpet Patella caerulea (Linnaeus, 1758).</title>
        <authorList>
            <person name="Anh-Thu Weber A."/>
            <person name="Halstead-Nussloch G."/>
        </authorList>
    </citation>
    <scope>NUCLEOTIDE SEQUENCE [LARGE SCALE GENOMIC DNA]</scope>
    <source>
        <strain evidence="3">AATW-2023a</strain>
        <tissue evidence="3">Whole specimen</tissue>
    </source>
</reference>
<organism evidence="3 4">
    <name type="scientific">Patella caerulea</name>
    <name type="common">Rayed Mediterranean limpet</name>
    <dbReference type="NCBI Taxonomy" id="87958"/>
    <lineage>
        <taxon>Eukaryota</taxon>
        <taxon>Metazoa</taxon>
        <taxon>Spiralia</taxon>
        <taxon>Lophotrochozoa</taxon>
        <taxon>Mollusca</taxon>
        <taxon>Gastropoda</taxon>
        <taxon>Patellogastropoda</taxon>
        <taxon>Patelloidea</taxon>
        <taxon>Patellidae</taxon>
        <taxon>Patella</taxon>
    </lineage>
</organism>
<dbReference type="InterPro" id="IPR050801">
    <property type="entry name" value="Ca-Dep_Lectins_ImmuneDev"/>
</dbReference>
<dbReference type="SMART" id="SM00034">
    <property type="entry name" value="CLECT"/>
    <property type="match status" value="1"/>
</dbReference>
<proteinExistence type="predicted"/>
<dbReference type="AlphaFoldDB" id="A0AAN8JK61"/>
<sequence>MDYSVSFEDISLTKCSMQCASHPGCKLFHYDGDSTCYILNMVDKGLDSVDIQTLHVDQSLNERCNNLSGYLSLTGGVFCIKVFRYGLNWMTAKARCEQDGGNLVIIKQTELSLKMEAIKTLDIRPGIFYWIGLNDIGEEGKMIWVDGSTLDTNVWAPGEPNNSYGSEDCCTIVSHYWLNDQSCSAPHHFVCELPFMFTF</sequence>
<dbReference type="SUPFAM" id="SSF56436">
    <property type="entry name" value="C-type lectin-like"/>
    <property type="match status" value="1"/>
</dbReference>